<feature type="chain" id="PRO_5027849417" description="Big-1 domain-containing protein" evidence="1">
    <location>
        <begin position="22"/>
        <end position="131"/>
    </location>
</feature>
<organism evidence="2 3">
    <name type="scientific">Citrifermentans bremense</name>
    <dbReference type="NCBI Taxonomy" id="60035"/>
    <lineage>
        <taxon>Bacteria</taxon>
        <taxon>Pseudomonadati</taxon>
        <taxon>Thermodesulfobacteriota</taxon>
        <taxon>Desulfuromonadia</taxon>
        <taxon>Geobacterales</taxon>
        <taxon>Geobacteraceae</taxon>
        <taxon>Citrifermentans</taxon>
    </lineage>
</organism>
<proteinExistence type="predicted"/>
<evidence type="ECO:0000256" key="1">
    <source>
        <dbReference type="SAM" id="SignalP"/>
    </source>
</evidence>
<reference evidence="2 3" key="1">
    <citation type="submission" date="2020-06" db="EMBL/GenBank/DDBJ databases">
        <title>Interaction of electrochemicaly active bacteria, Geobacter bremensis R4 on different carbon anode.</title>
        <authorList>
            <person name="Meng L."/>
            <person name="Yoshida N."/>
        </authorList>
    </citation>
    <scope>NUCLEOTIDE SEQUENCE [LARGE SCALE GENOMIC DNA]</scope>
    <source>
        <strain evidence="2 3">R4</strain>
    </source>
</reference>
<evidence type="ECO:0000313" key="2">
    <source>
        <dbReference type="EMBL" id="BCG47843.1"/>
    </source>
</evidence>
<dbReference type="KEGG" id="gbn:GEOBRER4_25930"/>
<keyword evidence="1" id="KW-0732">Signal</keyword>
<dbReference type="EMBL" id="AP023213">
    <property type="protein sequence ID" value="BCG47843.1"/>
    <property type="molecule type" value="Genomic_DNA"/>
</dbReference>
<dbReference type="PROSITE" id="PS51257">
    <property type="entry name" value="PROKAR_LIPOPROTEIN"/>
    <property type="match status" value="1"/>
</dbReference>
<dbReference type="Proteomes" id="UP000515472">
    <property type="component" value="Chromosome"/>
</dbReference>
<evidence type="ECO:0008006" key="4">
    <source>
        <dbReference type="Google" id="ProtNLM"/>
    </source>
</evidence>
<name>A0A6S6M256_9BACT</name>
<gene>
    <name evidence="2" type="ORF">GEOBRER4_25930</name>
</gene>
<evidence type="ECO:0000313" key="3">
    <source>
        <dbReference type="Proteomes" id="UP000515472"/>
    </source>
</evidence>
<keyword evidence="3" id="KW-1185">Reference proteome</keyword>
<protein>
    <recommendedName>
        <fullName evidence="4">Big-1 domain-containing protein</fullName>
    </recommendedName>
</protein>
<dbReference type="AlphaFoldDB" id="A0A6S6M256"/>
<sequence length="131" mass="13312">MLSCSRRFLLLLALLALSACGSGGDSNTNGLLTLDASSQLLAGQHVVTATATYANGTASSVSGVPIILNFTARSASGTIGTPYSTEVFTDSSGTTPPVTVNYTQINEAILVTVTATTGGLRQSKQLELSAL</sequence>
<accession>A0A6S6M256</accession>
<feature type="signal peptide" evidence="1">
    <location>
        <begin position="1"/>
        <end position="21"/>
    </location>
</feature>